<protein>
    <submittedName>
        <fullName evidence="1">Uncharacterized protein</fullName>
    </submittedName>
</protein>
<proteinExistence type="predicted"/>
<name>A0A2G9TAE1_TELCI</name>
<dbReference type="AlphaFoldDB" id="A0A2G9TAE1"/>
<sequence length="82" mass="9391">MWSLKADLKGSFDATPAYGLLRTGEQQTIVICLTPRQFQPSPVKTGKIAIDYAFVHPFSPKFDRNVYRSLEKRRHILQAIIN</sequence>
<evidence type="ECO:0000313" key="2">
    <source>
        <dbReference type="Proteomes" id="UP000230423"/>
    </source>
</evidence>
<accession>A0A2G9TAE1</accession>
<gene>
    <name evidence="1" type="ORF">TELCIR_23688</name>
</gene>
<reference evidence="1 2" key="1">
    <citation type="submission" date="2015-09" db="EMBL/GenBank/DDBJ databases">
        <title>Draft genome of the parasitic nematode Teladorsagia circumcincta isolate WARC Sus (inbred).</title>
        <authorList>
            <person name="Mitreva M."/>
        </authorList>
    </citation>
    <scope>NUCLEOTIDE SEQUENCE [LARGE SCALE GENOMIC DNA]</scope>
    <source>
        <strain evidence="1 2">S</strain>
    </source>
</reference>
<dbReference type="Proteomes" id="UP000230423">
    <property type="component" value="Unassembled WGS sequence"/>
</dbReference>
<evidence type="ECO:0000313" key="1">
    <source>
        <dbReference type="EMBL" id="PIO54937.1"/>
    </source>
</evidence>
<dbReference type="SUPFAM" id="SSF49354">
    <property type="entry name" value="PapD-like"/>
    <property type="match status" value="1"/>
</dbReference>
<organism evidence="1 2">
    <name type="scientific">Teladorsagia circumcincta</name>
    <name type="common">Brown stomach worm</name>
    <name type="synonym">Ostertagia circumcincta</name>
    <dbReference type="NCBI Taxonomy" id="45464"/>
    <lineage>
        <taxon>Eukaryota</taxon>
        <taxon>Metazoa</taxon>
        <taxon>Ecdysozoa</taxon>
        <taxon>Nematoda</taxon>
        <taxon>Chromadorea</taxon>
        <taxon>Rhabditida</taxon>
        <taxon>Rhabditina</taxon>
        <taxon>Rhabditomorpha</taxon>
        <taxon>Strongyloidea</taxon>
        <taxon>Trichostrongylidae</taxon>
        <taxon>Teladorsagia</taxon>
    </lineage>
</organism>
<dbReference type="OrthoDB" id="5871570at2759"/>
<keyword evidence="2" id="KW-1185">Reference proteome</keyword>
<dbReference type="EMBL" id="KZ390725">
    <property type="protein sequence ID" value="PIO54937.1"/>
    <property type="molecule type" value="Genomic_DNA"/>
</dbReference>
<dbReference type="InterPro" id="IPR008962">
    <property type="entry name" value="PapD-like_sf"/>
</dbReference>